<dbReference type="AlphaFoldDB" id="A0A2V1GWV3"/>
<sequence>MTANTSDNYVDNYQSVDAKTMRTNCALPPDEVIKICYLDTFSSKLSRISAWVTIGSVIVIAAGVMITLMTVMIPLEQQGTPPFLRAEVALFTADLENSAAVLELTKEQLVTLLTSQGVAVADSDTSLQQIAEKNQMDRKNVMGLLLQ</sequence>
<keyword evidence="3" id="KW-1185">Reference proteome</keyword>
<keyword evidence="1" id="KW-1133">Transmembrane helix</keyword>
<accession>A0A2V1GWV3</accession>
<reference evidence="2 3" key="1">
    <citation type="submission" date="2018-04" db="EMBL/GenBank/DDBJ databases">
        <title>Thalassorhabdus spongiae gen. nov., sp. nov., isolated from a marine sponge in South-West Iceland.</title>
        <authorList>
            <person name="Knobloch S."/>
            <person name="Daussin A."/>
            <person name="Johannsson R."/>
            <person name="Marteinsson V.T."/>
        </authorList>
    </citation>
    <scope>NUCLEOTIDE SEQUENCE [LARGE SCALE GENOMIC DNA]</scope>
    <source>
        <strain evidence="2 3">Hp12</strain>
    </source>
</reference>
<dbReference type="RefSeq" id="WP_116688355.1">
    <property type="nucleotide sequence ID" value="NZ_CAWNYD010000009.1"/>
</dbReference>
<protein>
    <submittedName>
        <fullName evidence="2">Uncharacterized protein</fullName>
    </submittedName>
</protein>
<dbReference type="EMBL" id="QDDL01000009">
    <property type="protein sequence ID" value="PVZ65615.1"/>
    <property type="molecule type" value="Genomic_DNA"/>
</dbReference>
<gene>
    <name evidence="2" type="ORF">DC094_17160</name>
</gene>
<keyword evidence="1" id="KW-0472">Membrane</keyword>
<feature type="transmembrane region" description="Helical" evidence="1">
    <location>
        <begin position="48"/>
        <end position="75"/>
    </location>
</feature>
<name>A0A2V1GWV3_9GAMM</name>
<evidence type="ECO:0000313" key="3">
    <source>
        <dbReference type="Proteomes" id="UP000244906"/>
    </source>
</evidence>
<comment type="caution">
    <text evidence="2">The sequence shown here is derived from an EMBL/GenBank/DDBJ whole genome shotgun (WGS) entry which is preliminary data.</text>
</comment>
<keyword evidence="1" id="KW-0812">Transmembrane</keyword>
<evidence type="ECO:0000313" key="2">
    <source>
        <dbReference type="EMBL" id="PVZ65615.1"/>
    </source>
</evidence>
<proteinExistence type="predicted"/>
<organism evidence="2 3">
    <name type="scientific">Pelagibaculum spongiae</name>
    <dbReference type="NCBI Taxonomy" id="2080658"/>
    <lineage>
        <taxon>Bacteria</taxon>
        <taxon>Pseudomonadati</taxon>
        <taxon>Pseudomonadota</taxon>
        <taxon>Gammaproteobacteria</taxon>
        <taxon>Oceanospirillales</taxon>
        <taxon>Pelagibaculum</taxon>
    </lineage>
</organism>
<evidence type="ECO:0000256" key="1">
    <source>
        <dbReference type="SAM" id="Phobius"/>
    </source>
</evidence>
<dbReference type="Proteomes" id="UP000244906">
    <property type="component" value="Unassembled WGS sequence"/>
</dbReference>